<reference evidence="1 2" key="1">
    <citation type="submission" date="2024-08" db="EMBL/GenBank/DDBJ databases">
        <title>The draft genome of Apodemus speciosus.</title>
        <authorList>
            <person name="Nabeshima K."/>
            <person name="Suzuki S."/>
            <person name="Onuma M."/>
        </authorList>
    </citation>
    <scope>NUCLEOTIDE SEQUENCE [LARGE SCALE GENOMIC DNA]</scope>
    <source>
        <strain evidence="1">IB14-021</strain>
    </source>
</reference>
<gene>
    <name evidence="1" type="ORF">APTSU1_000775600</name>
</gene>
<dbReference type="EMBL" id="BAAFST010000007">
    <property type="protein sequence ID" value="GAB1292525.1"/>
    <property type="molecule type" value="Genomic_DNA"/>
</dbReference>
<accession>A0ABQ0EZS6</accession>
<sequence>MWIVGIDLSFNKKEECEAEEMEVRDTFVSYGGPRFNSQYSGQLPTPCNYGSRDSSTLFWTPQASE</sequence>
<organism evidence="1 2">
    <name type="scientific">Apodemus speciosus</name>
    <name type="common">Large Japanese field mouse</name>
    <dbReference type="NCBI Taxonomy" id="105296"/>
    <lineage>
        <taxon>Eukaryota</taxon>
        <taxon>Metazoa</taxon>
        <taxon>Chordata</taxon>
        <taxon>Craniata</taxon>
        <taxon>Vertebrata</taxon>
        <taxon>Euteleostomi</taxon>
        <taxon>Mammalia</taxon>
        <taxon>Eutheria</taxon>
        <taxon>Euarchontoglires</taxon>
        <taxon>Glires</taxon>
        <taxon>Rodentia</taxon>
        <taxon>Myomorpha</taxon>
        <taxon>Muroidea</taxon>
        <taxon>Muridae</taxon>
        <taxon>Murinae</taxon>
        <taxon>Apodemus</taxon>
    </lineage>
</organism>
<comment type="caution">
    <text evidence="1">The sequence shown here is derived from an EMBL/GenBank/DDBJ whole genome shotgun (WGS) entry which is preliminary data.</text>
</comment>
<protein>
    <submittedName>
        <fullName evidence="1">Uncharacterized protein</fullName>
    </submittedName>
</protein>
<evidence type="ECO:0000313" key="2">
    <source>
        <dbReference type="Proteomes" id="UP001623349"/>
    </source>
</evidence>
<evidence type="ECO:0000313" key="1">
    <source>
        <dbReference type="EMBL" id="GAB1292525.1"/>
    </source>
</evidence>
<dbReference type="Proteomes" id="UP001623349">
    <property type="component" value="Unassembled WGS sequence"/>
</dbReference>
<name>A0ABQ0EZS6_APOSI</name>
<proteinExistence type="predicted"/>
<keyword evidence="2" id="KW-1185">Reference proteome</keyword>